<evidence type="ECO:0000256" key="4">
    <source>
        <dbReference type="ARBA" id="ARBA00014619"/>
    </source>
</evidence>
<dbReference type="PANTHER" id="PTHR37079">
    <property type="entry name" value="SERINE/THREONINE-PROTEIN KINASE ATM"/>
    <property type="match status" value="1"/>
</dbReference>
<feature type="compositionally biased region" description="Polar residues" evidence="20">
    <location>
        <begin position="638"/>
        <end position="651"/>
    </location>
</feature>
<dbReference type="InterPro" id="IPR011009">
    <property type="entry name" value="Kinase-like_dom_sf"/>
</dbReference>
<keyword evidence="7" id="KW-0808">Transferase</keyword>
<dbReference type="OrthoDB" id="381190at2759"/>
<dbReference type="Pfam" id="PF00454">
    <property type="entry name" value="PI3_PI4_kinase"/>
    <property type="match status" value="1"/>
</dbReference>
<feature type="domain" description="FAT" evidence="22">
    <location>
        <begin position="1"/>
        <end position="227"/>
    </location>
</feature>
<comment type="catalytic activity">
    <reaction evidence="17">
        <text>L-threonyl-[protein] + ATP = O-phospho-L-threonyl-[protein] + ADP + H(+)</text>
        <dbReference type="Rhea" id="RHEA:46608"/>
        <dbReference type="Rhea" id="RHEA-COMP:11060"/>
        <dbReference type="Rhea" id="RHEA-COMP:11605"/>
        <dbReference type="ChEBI" id="CHEBI:15378"/>
        <dbReference type="ChEBI" id="CHEBI:30013"/>
        <dbReference type="ChEBI" id="CHEBI:30616"/>
        <dbReference type="ChEBI" id="CHEBI:61977"/>
        <dbReference type="ChEBI" id="CHEBI:456216"/>
        <dbReference type="EC" id="2.7.11.1"/>
    </reaction>
</comment>
<reference evidence="24 25" key="1">
    <citation type="submission" date="2016-07" db="EMBL/GenBank/DDBJ databases">
        <title>Pervasive Adenine N6-methylation of Active Genes in Fungi.</title>
        <authorList>
            <consortium name="DOE Joint Genome Institute"/>
            <person name="Mondo S.J."/>
            <person name="Dannebaum R.O."/>
            <person name="Kuo R.C."/>
            <person name="Labutti K."/>
            <person name="Haridas S."/>
            <person name="Kuo A."/>
            <person name="Salamov A."/>
            <person name="Ahrendt S.R."/>
            <person name="Lipzen A."/>
            <person name="Sullivan W."/>
            <person name="Andreopoulos W.B."/>
            <person name="Clum A."/>
            <person name="Lindquist E."/>
            <person name="Daum C."/>
            <person name="Ramamoorthy G.K."/>
            <person name="Gryganskyi A."/>
            <person name="Culley D."/>
            <person name="Magnuson J.K."/>
            <person name="James T.Y."/>
            <person name="O'Malley M.A."/>
            <person name="Stajich J.E."/>
            <person name="Spatafora J.W."/>
            <person name="Visel A."/>
            <person name="Grigoriev I.V."/>
        </authorList>
    </citation>
    <scope>NUCLEOTIDE SEQUENCE [LARGE SCALE GENOMIC DNA]</scope>
    <source>
        <strain evidence="24 25">PL171</strain>
    </source>
</reference>
<dbReference type="EC" id="2.7.11.1" evidence="3"/>
<evidence type="ECO:0000256" key="12">
    <source>
        <dbReference type="ARBA" id="ARBA00023242"/>
    </source>
</evidence>
<dbReference type="Proteomes" id="UP000193411">
    <property type="component" value="Unassembled WGS sequence"/>
</dbReference>
<evidence type="ECO:0000256" key="2">
    <source>
        <dbReference type="ARBA" id="ARBA00010769"/>
    </source>
</evidence>
<dbReference type="Gene3D" id="3.30.1010.10">
    <property type="entry name" value="Phosphatidylinositol 3-kinase Catalytic Subunit, Chain A, domain 4"/>
    <property type="match status" value="1"/>
</dbReference>
<keyword evidence="10 24" id="KW-0418">Kinase</keyword>
<dbReference type="InterPro" id="IPR018936">
    <property type="entry name" value="PI3/4_kinase_CS"/>
</dbReference>
<protein>
    <recommendedName>
        <fullName evidence="4">Serine/threonine-protein kinase TEL1</fullName>
        <ecNumber evidence="3">2.7.11.1</ecNumber>
    </recommendedName>
    <alternativeName>
        <fullName evidence="13">ATM homolog</fullName>
    </alternativeName>
    <alternativeName>
        <fullName evidence="15 16">DNA-damage checkpoint kinase TEL1</fullName>
    </alternativeName>
    <alternativeName>
        <fullName evidence="5">Serine/threonine-protein kinase tel1</fullName>
    </alternativeName>
    <alternativeName>
        <fullName evidence="14">Telomere length regulation protein 1</fullName>
    </alternativeName>
</protein>
<evidence type="ECO:0000313" key="25">
    <source>
        <dbReference type="Proteomes" id="UP000193411"/>
    </source>
</evidence>
<dbReference type="GO" id="GO:0005524">
    <property type="term" value="F:ATP binding"/>
    <property type="evidence" value="ECO:0007669"/>
    <property type="project" value="UniProtKB-KW"/>
</dbReference>
<dbReference type="EMBL" id="MCFL01000007">
    <property type="protein sequence ID" value="ORZ38904.1"/>
    <property type="molecule type" value="Genomic_DNA"/>
</dbReference>
<evidence type="ECO:0000259" key="22">
    <source>
        <dbReference type="PROSITE" id="PS51189"/>
    </source>
</evidence>
<evidence type="ECO:0000256" key="18">
    <source>
        <dbReference type="ARBA" id="ARBA00048679"/>
    </source>
</evidence>
<dbReference type="Pfam" id="PF02260">
    <property type="entry name" value="FATC"/>
    <property type="match status" value="1"/>
</dbReference>
<dbReference type="SMART" id="SM00146">
    <property type="entry name" value="PI3Kc"/>
    <property type="match status" value="1"/>
</dbReference>
<evidence type="ECO:0000256" key="7">
    <source>
        <dbReference type="ARBA" id="ARBA00022679"/>
    </source>
</evidence>
<evidence type="ECO:0000256" key="14">
    <source>
        <dbReference type="ARBA" id="ARBA00030222"/>
    </source>
</evidence>
<dbReference type="InterPro" id="IPR003152">
    <property type="entry name" value="FATC_dom"/>
</dbReference>
<evidence type="ECO:0000256" key="9">
    <source>
        <dbReference type="ARBA" id="ARBA00022763"/>
    </source>
</evidence>
<dbReference type="SUPFAM" id="SSF56112">
    <property type="entry name" value="Protein kinase-like (PK-like)"/>
    <property type="match status" value="1"/>
</dbReference>
<evidence type="ECO:0000256" key="13">
    <source>
        <dbReference type="ARBA" id="ARBA00030020"/>
    </source>
</evidence>
<dbReference type="GO" id="GO:0004674">
    <property type="term" value="F:protein serine/threonine kinase activity"/>
    <property type="evidence" value="ECO:0007669"/>
    <property type="project" value="UniProtKB-KW"/>
</dbReference>
<accession>A0A1Y2HY68</accession>
<evidence type="ECO:0000256" key="16">
    <source>
        <dbReference type="ARBA" id="ARBA00032467"/>
    </source>
</evidence>
<evidence type="ECO:0000256" key="6">
    <source>
        <dbReference type="ARBA" id="ARBA00022527"/>
    </source>
</evidence>
<keyword evidence="19" id="KW-0175">Coiled coil</keyword>
<keyword evidence="8" id="KW-0547">Nucleotide-binding</keyword>
<dbReference type="PROSITE" id="PS00916">
    <property type="entry name" value="PI3_4_KINASE_2"/>
    <property type="match status" value="1"/>
</dbReference>
<feature type="domain" description="PI3K/PI4K catalytic" evidence="21">
    <location>
        <begin position="340"/>
        <end position="656"/>
    </location>
</feature>
<dbReference type="GO" id="GO:0006281">
    <property type="term" value="P:DNA repair"/>
    <property type="evidence" value="ECO:0007669"/>
    <property type="project" value="InterPro"/>
</dbReference>
<keyword evidence="25" id="KW-1185">Reference proteome</keyword>
<evidence type="ECO:0000256" key="10">
    <source>
        <dbReference type="ARBA" id="ARBA00022777"/>
    </source>
</evidence>
<keyword evidence="9" id="KW-0227">DNA damage</keyword>
<organism evidence="24 25">
    <name type="scientific">Catenaria anguillulae PL171</name>
    <dbReference type="NCBI Taxonomy" id="765915"/>
    <lineage>
        <taxon>Eukaryota</taxon>
        <taxon>Fungi</taxon>
        <taxon>Fungi incertae sedis</taxon>
        <taxon>Blastocladiomycota</taxon>
        <taxon>Blastocladiomycetes</taxon>
        <taxon>Blastocladiales</taxon>
        <taxon>Catenariaceae</taxon>
        <taxon>Catenaria</taxon>
    </lineage>
</organism>
<evidence type="ECO:0000256" key="5">
    <source>
        <dbReference type="ARBA" id="ARBA00020288"/>
    </source>
</evidence>
<evidence type="ECO:0000259" key="23">
    <source>
        <dbReference type="PROSITE" id="PS51190"/>
    </source>
</evidence>
<dbReference type="PROSITE" id="PS50290">
    <property type="entry name" value="PI3_4_KINASE_3"/>
    <property type="match status" value="1"/>
</dbReference>
<keyword evidence="6" id="KW-0723">Serine/threonine-protein kinase</keyword>
<dbReference type="InterPro" id="IPR014009">
    <property type="entry name" value="PIK_FAT"/>
</dbReference>
<dbReference type="InterPro" id="IPR000403">
    <property type="entry name" value="PI3/4_kinase_cat_dom"/>
</dbReference>
<evidence type="ECO:0000256" key="1">
    <source>
        <dbReference type="ARBA" id="ARBA00004123"/>
    </source>
</evidence>
<feature type="region of interest" description="Disordered" evidence="20">
    <location>
        <begin position="621"/>
        <end position="659"/>
    </location>
</feature>
<dbReference type="GO" id="GO:0005634">
    <property type="term" value="C:nucleus"/>
    <property type="evidence" value="ECO:0007669"/>
    <property type="project" value="UniProtKB-SubCell"/>
</dbReference>
<dbReference type="PROSITE" id="PS51190">
    <property type="entry name" value="FATC"/>
    <property type="match status" value="1"/>
</dbReference>
<evidence type="ECO:0000256" key="20">
    <source>
        <dbReference type="SAM" id="MobiDB-lite"/>
    </source>
</evidence>
<sequence length="707" mass="80023">MRMAKILKRAGKWYSDLKLLPATIIVESYLAKATKFSPTYSGAFHALAQFAHRQYKNMSESEALSTLESQLATYRRDLQAMKAVQWPGKPPQDFRARMHKLEQQIIQDRAEVKIMREQCSVYVRTAVDNYMQALATSDQHDLDVYSLCSLWLSTAHDDKLNHIVLKRLHHVPPRKFICLTNQLTARLGCELDKDHDLFKRTLYAVVQYVLVNHPHHILYNLIALSNGDVTGYLKDEYSITDDLDESVKARIATVGKLLDDFKVKHPLLYEQYQIVTEAYIEASYRPLALRKNVSSYPLTGFKIAKLRNLEGVPVATAHIPLNVGPVRVDGIPFPPYIHRFLPDCMIPGGVNQPKAINCIGSNGIIYKQLVKGNDDLRQDAGLMHVFQVADQLLAKHEATRTRQLSMRTYKVIPLAPQAGLLEWVDNTRPLFSVLSDLHGQWSRVDGVKQLLHTEARMKLGSVQHARAHDKIRVFKDEILPVFRPVFHNWFLAQDTAEEWFNKRLAFTRSLAVTSIVGYIVGLGDRHPSNILFDERTATLIHIDLGISFDAGSLLPIPEVVPFRLTQNLVDAMGPSGVEGVFRRCCEETLRVLRLESHVLYTILEVFKYDPLHNWTDPQKMARAQAEQAGPTGAGSGDSGRQTRAKTPSQPATDEEAVTNKEAERALAGVRRKLGHRDSVECQVSELIQEATSKENLAVLFQGWQPYF</sequence>
<evidence type="ECO:0000256" key="8">
    <source>
        <dbReference type="ARBA" id="ARBA00022741"/>
    </source>
</evidence>
<feature type="coiled-coil region" evidence="19">
    <location>
        <begin position="64"/>
        <end position="118"/>
    </location>
</feature>
<evidence type="ECO:0000256" key="17">
    <source>
        <dbReference type="ARBA" id="ARBA00047899"/>
    </source>
</evidence>
<dbReference type="GO" id="GO:0035556">
    <property type="term" value="P:intracellular signal transduction"/>
    <property type="evidence" value="ECO:0007669"/>
    <property type="project" value="UniProtKB-ARBA"/>
</dbReference>
<dbReference type="Gene3D" id="1.10.1070.11">
    <property type="entry name" value="Phosphatidylinositol 3-/4-kinase, catalytic domain"/>
    <property type="match status" value="1"/>
</dbReference>
<dbReference type="CDD" id="cd05171">
    <property type="entry name" value="PIKKc_ATM"/>
    <property type="match status" value="1"/>
</dbReference>
<evidence type="ECO:0000256" key="19">
    <source>
        <dbReference type="SAM" id="Coils"/>
    </source>
</evidence>
<keyword evidence="12" id="KW-0539">Nucleus</keyword>
<dbReference type="AlphaFoldDB" id="A0A1Y2HY68"/>
<dbReference type="STRING" id="765915.A0A1Y2HY68"/>
<gene>
    <name evidence="24" type="ORF">BCR44DRAFT_148732</name>
</gene>
<evidence type="ECO:0000313" key="24">
    <source>
        <dbReference type="EMBL" id="ORZ38904.1"/>
    </source>
</evidence>
<dbReference type="SMART" id="SM01343">
    <property type="entry name" value="FATC"/>
    <property type="match status" value="1"/>
</dbReference>
<dbReference type="PANTHER" id="PTHR37079:SF4">
    <property type="entry name" value="SERINE_THREONINE-PROTEIN KINASE ATM"/>
    <property type="match status" value="1"/>
</dbReference>
<dbReference type="InterPro" id="IPR038980">
    <property type="entry name" value="ATM_plant"/>
</dbReference>
<dbReference type="InterPro" id="IPR044107">
    <property type="entry name" value="PIKKc_ATM"/>
</dbReference>
<feature type="domain" description="FATC" evidence="23">
    <location>
        <begin position="675"/>
        <end position="707"/>
    </location>
</feature>
<keyword evidence="11" id="KW-0067">ATP-binding</keyword>
<proteinExistence type="inferred from homology"/>
<comment type="catalytic activity">
    <reaction evidence="18">
        <text>L-seryl-[protein] + ATP = O-phospho-L-seryl-[protein] + ADP + H(+)</text>
        <dbReference type="Rhea" id="RHEA:17989"/>
        <dbReference type="Rhea" id="RHEA-COMP:9863"/>
        <dbReference type="Rhea" id="RHEA-COMP:11604"/>
        <dbReference type="ChEBI" id="CHEBI:15378"/>
        <dbReference type="ChEBI" id="CHEBI:29999"/>
        <dbReference type="ChEBI" id="CHEBI:30616"/>
        <dbReference type="ChEBI" id="CHEBI:83421"/>
        <dbReference type="ChEBI" id="CHEBI:456216"/>
        <dbReference type="EC" id="2.7.11.1"/>
    </reaction>
</comment>
<evidence type="ECO:0000256" key="15">
    <source>
        <dbReference type="ARBA" id="ARBA00031460"/>
    </source>
</evidence>
<comment type="similarity">
    <text evidence="2">Belongs to the PI3/PI4-kinase family. ATM subfamily.</text>
</comment>
<dbReference type="PROSITE" id="PS51189">
    <property type="entry name" value="FAT"/>
    <property type="match status" value="1"/>
</dbReference>
<evidence type="ECO:0000259" key="21">
    <source>
        <dbReference type="PROSITE" id="PS50290"/>
    </source>
</evidence>
<evidence type="ECO:0000256" key="3">
    <source>
        <dbReference type="ARBA" id="ARBA00012513"/>
    </source>
</evidence>
<comment type="subcellular location">
    <subcellularLocation>
        <location evidence="1">Nucleus</location>
    </subcellularLocation>
</comment>
<comment type="caution">
    <text evidence="24">The sequence shown here is derived from an EMBL/GenBank/DDBJ whole genome shotgun (WGS) entry which is preliminary data.</text>
</comment>
<evidence type="ECO:0000256" key="11">
    <source>
        <dbReference type="ARBA" id="ARBA00022840"/>
    </source>
</evidence>
<dbReference type="InterPro" id="IPR036940">
    <property type="entry name" value="PI3/4_kinase_cat_sf"/>
</dbReference>
<name>A0A1Y2HY68_9FUNG</name>